<dbReference type="AlphaFoldDB" id="A0A5F8HDX6"/>
<dbReference type="OMA" id="FSIMVEL"/>
<name>A0A5F8HDX6_MONDO</name>
<dbReference type="Ensembl" id="ENSMODT00000054790.1">
    <property type="protein sequence ID" value="ENSMODP00000058141.1"/>
    <property type="gene ID" value="ENSMODG00000044483.1"/>
</dbReference>
<dbReference type="Proteomes" id="UP000002280">
    <property type="component" value="Chromosome 8"/>
</dbReference>
<dbReference type="PANTHER" id="PTHR19446">
    <property type="entry name" value="REVERSE TRANSCRIPTASES"/>
    <property type="match status" value="1"/>
</dbReference>
<reference evidence="1 2" key="1">
    <citation type="journal article" date="2007" name="Nature">
        <title>Genome of the marsupial Monodelphis domestica reveals innovation in non-coding sequences.</title>
        <authorList>
            <person name="Mikkelsen T.S."/>
            <person name="Wakefield M.J."/>
            <person name="Aken B."/>
            <person name="Amemiya C.T."/>
            <person name="Chang J.L."/>
            <person name="Duke S."/>
            <person name="Garber M."/>
            <person name="Gentles A.J."/>
            <person name="Goodstadt L."/>
            <person name="Heger A."/>
            <person name="Jurka J."/>
            <person name="Kamal M."/>
            <person name="Mauceli E."/>
            <person name="Searle S.M."/>
            <person name="Sharpe T."/>
            <person name="Baker M.L."/>
            <person name="Batzer M.A."/>
            <person name="Benos P.V."/>
            <person name="Belov K."/>
            <person name="Clamp M."/>
            <person name="Cook A."/>
            <person name="Cuff J."/>
            <person name="Das R."/>
            <person name="Davidow L."/>
            <person name="Deakin J.E."/>
            <person name="Fazzari M.J."/>
            <person name="Glass J.L."/>
            <person name="Grabherr M."/>
            <person name="Greally J.M."/>
            <person name="Gu W."/>
            <person name="Hore T.A."/>
            <person name="Huttley G.A."/>
            <person name="Kleber M."/>
            <person name="Jirtle R.L."/>
            <person name="Koina E."/>
            <person name="Lee J.T."/>
            <person name="Mahony S."/>
            <person name="Marra M.A."/>
            <person name="Miller R.D."/>
            <person name="Nicholls R.D."/>
            <person name="Oda M."/>
            <person name="Papenfuss A.T."/>
            <person name="Parra Z.E."/>
            <person name="Pollock D.D."/>
            <person name="Ray D.A."/>
            <person name="Schein J.E."/>
            <person name="Speed T.P."/>
            <person name="Thompson K."/>
            <person name="VandeBerg J.L."/>
            <person name="Wade C.M."/>
            <person name="Walker J.A."/>
            <person name="Waters P.D."/>
            <person name="Webber C."/>
            <person name="Weidman J.R."/>
            <person name="Xie X."/>
            <person name="Zody M.C."/>
            <person name="Baldwin J."/>
            <person name="Abdouelleil A."/>
            <person name="Abdulkadir J."/>
            <person name="Abebe A."/>
            <person name="Abera B."/>
            <person name="Abreu J."/>
            <person name="Acer S.C."/>
            <person name="Aftuck L."/>
            <person name="Alexander A."/>
            <person name="An P."/>
            <person name="Anderson E."/>
            <person name="Anderson S."/>
            <person name="Arachi H."/>
            <person name="Azer M."/>
            <person name="Bachantsang P."/>
            <person name="Barry A."/>
            <person name="Bayul T."/>
            <person name="Berlin A."/>
            <person name="Bessette D."/>
            <person name="Bloom T."/>
            <person name="Bloom T."/>
            <person name="Boguslavskiy L."/>
            <person name="Bonnet C."/>
            <person name="Boukhgalter B."/>
            <person name="Bourzgui I."/>
            <person name="Brown A."/>
            <person name="Cahill P."/>
            <person name="Channer S."/>
            <person name="Cheshatsang Y."/>
            <person name="Chuda L."/>
            <person name="Citroen M."/>
            <person name="Collymore A."/>
            <person name="Cooke P."/>
            <person name="Costello M."/>
            <person name="D'Aco K."/>
            <person name="Daza R."/>
            <person name="De Haan G."/>
            <person name="DeGray S."/>
            <person name="DeMaso C."/>
            <person name="Dhargay N."/>
            <person name="Dooley K."/>
            <person name="Dooley E."/>
            <person name="Doricent M."/>
            <person name="Dorje P."/>
            <person name="Dorjee K."/>
            <person name="Dupes A."/>
            <person name="Elong R."/>
            <person name="Falk J."/>
            <person name="Farina A."/>
            <person name="Faro S."/>
            <person name="Ferguson D."/>
            <person name="Fisher S."/>
            <person name="Foley C.D."/>
            <person name="Franke A."/>
            <person name="Friedrich D."/>
            <person name="Gadbois L."/>
            <person name="Gearin G."/>
            <person name="Gearin C.R."/>
            <person name="Giannoukos G."/>
            <person name="Goode T."/>
            <person name="Graham J."/>
            <person name="Grandbois E."/>
            <person name="Grewal S."/>
            <person name="Gyaltsen K."/>
            <person name="Hafez N."/>
            <person name="Hagos B."/>
            <person name="Hall J."/>
            <person name="Henson C."/>
            <person name="Hollinger A."/>
            <person name="Honan T."/>
            <person name="Huard M.D."/>
            <person name="Hughes L."/>
            <person name="Hurhula B."/>
            <person name="Husby M.E."/>
            <person name="Kamat A."/>
            <person name="Kanga B."/>
            <person name="Kashin S."/>
            <person name="Khazanovich D."/>
            <person name="Kisner P."/>
            <person name="Lance K."/>
            <person name="Lara M."/>
            <person name="Lee W."/>
            <person name="Lennon N."/>
            <person name="Letendre F."/>
            <person name="LeVine R."/>
            <person name="Lipovsky A."/>
            <person name="Liu X."/>
            <person name="Liu J."/>
            <person name="Liu S."/>
            <person name="Lokyitsang T."/>
            <person name="Lokyitsang Y."/>
            <person name="Lubonja R."/>
            <person name="Lui A."/>
            <person name="MacDonald P."/>
            <person name="Magnisalis V."/>
            <person name="Maru K."/>
            <person name="Matthews C."/>
            <person name="McCusker W."/>
            <person name="McDonough S."/>
            <person name="Mehta T."/>
            <person name="Meldrim J."/>
            <person name="Meneus L."/>
            <person name="Mihai O."/>
            <person name="Mihalev A."/>
            <person name="Mihova T."/>
            <person name="Mittelman R."/>
            <person name="Mlenga V."/>
            <person name="Montmayeur A."/>
            <person name="Mulrain L."/>
            <person name="Navidi A."/>
            <person name="Naylor J."/>
            <person name="Negash T."/>
            <person name="Nguyen T."/>
            <person name="Nguyen N."/>
            <person name="Nicol R."/>
            <person name="Norbu C."/>
            <person name="Norbu N."/>
            <person name="Novod N."/>
            <person name="O'Neill B."/>
            <person name="Osman S."/>
            <person name="Markiewicz E."/>
            <person name="Oyono O.L."/>
            <person name="Patti C."/>
            <person name="Phunkhang P."/>
            <person name="Pierre F."/>
            <person name="Priest M."/>
            <person name="Raghuraman S."/>
            <person name="Rege F."/>
            <person name="Reyes R."/>
            <person name="Rise C."/>
            <person name="Rogov P."/>
            <person name="Ross K."/>
            <person name="Ryan E."/>
            <person name="Settipalli S."/>
            <person name="Shea T."/>
            <person name="Sherpa N."/>
            <person name="Shi L."/>
            <person name="Shih D."/>
            <person name="Sparrow T."/>
            <person name="Spaulding J."/>
            <person name="Stalker J."/>
            <person name="Stange-Thomann N."/>
            <person name="Stavropoulos S."/>
            <person name="Stone C."/>
            <person name="Strader C."/>
            <person name="Tesfaye S."/>
            <person name="Thomson T."/>
            <person name="Thoulutsang Y."/>
            <person name="Thoulutsang D."/>
            <person name="Topham K."/>
            <person name="Topping I."/>
            <person name="Tsamla T."/>
            <person name="Vassiliev H."/>
            <person name="Vo A."/>
            <person name="Wangchuk T."/>
            <person name="Wangdi T."/>
            <person name="Weiand M."/>
            <person name="Wilkinson J."/>
            <person name="Wilson A."/>
            <person name="Yadav S."/>
            <person name="Young G."/>
            <person name="Yu Q."/>
            <person name="Zembek L."/>
            <person name="Zhong D."/>
            <person name="Zimmer A."/>
            <person name="Zwirko Z."/>
            <person name="Jaffe D.B."/>
            <person name="Alvarez P."/>
            <person name="Brockman W."/>
            <person name="Butler J."/>
            <person name="Chin C."/>
            <person name="Gnerre S."/>
            <person name="MacCallum I."/>
            <person name="Graves J.A."/>
            <person name="Ponting C.P."/>
            <person name="Breen M."/>
            <person name="Samollow P.B."/>
            <person name="Lander E.S."/>
            <person name="Lindblad-Toh K."/>
        </authorList>
    </citation>
    <scope>NUCLEOTIDE SEQUENCE [LARGE SCALE GENOMIC DNA]</scope>
</reference>
<keyword evidence="2" id="KW-1185">Reference proteome</keyword>
<dbReference type="GeneTree" id="ENSGT00940000153064"/>
<evidence type="ECO:0000313" key="2">
    <source>
        <dbReference type="Proteomes" id="UP000002280"/>
    </source>
</evidence>
<reference evidence="1" key="2">
    <citation type="submission" date="2025-08" db="UniProtKB">
        <authorList>
            <consortium name="Ensembl"/>
        </authorList>
    </citation>
    <scope>IDENTIFICATION</scope>
</reference>
<reference evidence="1" key="3">
    <citation type="submission" date="2025-09" db="UniProtKB">
        <authorList>
            <consortium name="Ensembl"/>
        </authorList>
    </citation>
    <scope>IDENTIFICATION</scope>
</reference>
<proteinExistence type="predicted"/>
<accession>A0A5F8HDX6</accession>
<dbReference type="STRING" id="13616.ENSMODP00000058141"/>
<protein>
    <recommendedName>
        <fullName evidence="3">Reverse transcriptase domain-containing protein</fullName>
    </recommendedName>
</protein>
<evidence type="ECO:0008006" key="3">
    <source>
        <dbReference type="Google" id="ProtNLM"/>
    </source>
</evidence>
<dbReference type="Bgee" id="ENSMODG00000044483">
    <property type="expression patterns" value="Expressed in spinal cord and 1 other cell type or tissue"/>
</dbReference>
<evidence type="ECO:0000313" key="1">
    <source>
        <dbReference type="Ensembl" id="ENSMODP00000058141.1"/>
    </source>
</evidence>
<sequence length="187" mass="22044">MMVYLKNPRDSTKKLIEIINNFSKVAGYKINPHKSSAFLYISNTAQQQELEREIPFKITLDKIKYLGIYLPRQTQELYEHNYKTLATQLKLDLNKWKNINCSCIGRANIIKMTILPKLIYLFSAIPIELPKYFFTDLSSAFLYISNTAQQQKLEREIPFKITLDKIKYLGIYHRNYMNTTTKHSPHN</sequence>
<dbReference type="InParanoid" id="A0A5F8HDX6"/>
<organism evidence="1 2">
    <name type="scientific">Monodelphis domestica</name>
    <name type="common">Gray short-tailed opossum</name>
    <dbReference type="NCBI Taxonomy" id="13616"/>
    <lineage>
        <taxon>Eukaryota</taxon>
        <taxon>Metazoa</taxon>
        <taxon>Chordata</taxon>
        <taxon>Craniata</taxon>
        <taxon>Vertebrata</taxon>
        <taxon>Euteleostomi</taxon>
        <taxon>Mammalia</taxon>
        <taxon>Metatheria</taxon>
        <taxon>Didelphimorphia</taxon>
        <taxon>Didelphidae</taxon>
        <taxon>Monodelphis</taxon>
    </lineage>
</organism>